<dbReference type="AlphaFoldDB" id="U9TXW0"/>
<gene>
    <name evidence="1" type="ORF">GLOINDRAFT_3190</name>
</gene>
<proteinExistence type="predicted"/>
<organism evidence="1">
    <name type="scientific">Rhizophagus irregularis (strain DAOM 181602 / DAOM 197198 / MUCL 43194)</name>
    <name type="common">Arbuscular mycorrhizal fungus</name>
    <name type="synonym">Glomus intraradices</name>
    <dbReference type="NCBI Taxonomy" id="747089"/>
    <lineage>
        <taxon>Eukaryota</taxon>
        <taxon>Fungi</taxon>
        <taxon>Fungi incertae sedis</taxon>
        <taxon>Mucoromycota</taxon>
        <taxon>Glomeromycotina</taxon>
        <taxon>Glomeromycetes</taxon>
        <taxon>Glomerales</taxon>
        <taxon>Glomeraceae</taxon>
        <taxon>Rhizophagus</taxon>
    </lineage>
</organism>
<protein>
    <submittedName>
        <fullName evidence="1">Uncharacterized protein</fullName>
    </submittedName>
</protein>
<dbReference type="HOGENOM" id="CLU_2961971_0_0_1"/>
<sequence>MGLRDVLFNKELKLTMIGSFKLDPTEAILSASSLNLRFGLFKDEMNSSVLYDPKSEVPN</sequence>
<accession>U9TXW0</accession>
<evidence type="ECO:0000313" key="1">
    <source>
        <dbReference type="EMBL" id="ESA11163.1"/>
    </source>
</evidence>
<dbReference type="VEuPathDB" id="FungiDB:RhiirFUN_000778"/>
<reference evidence="1" key="1">
    <citation type="submission" date="2013-07" db="EMBL/GenBank/DDBJ databases">
        <title>The genome of an arbuscular mycorrhizal fungus provides insights into the evolution of the oldest plant symbiosis.</title>
        <authorList>
            <consortium name="DOE Joint Genome Institute"/>
            <person name="Tisserant E."/>
            <person name="Malbreil M."/>
            <person name="Kuo A."/>
            <person name="Kohler A."/>
            <person name="Symeonidi A."/>
            <person name="Balestrini R."/>
            <person name="Charron P."/>
            <person name="Duensing N."/>
            <person name="Frei-dit-Frey N."/>
            <person name="Gianinazzi-Pearson V."/>
            <person name="Gilbert B."/>
            <person name="Handa Y."/>
            <person name="Hijri M."/>
            <person name="Kaul R."/>
            <person name="Kawaguchi M."/>
            <person name="Krajinski F."/>
            <person name="Lammers P."/>
            <person name="Lapierre D."/>
            <person name="Masclaux F.G."/>
            <person name="Murat C."/>
            <person name="Morin E."/>
            <person name="Ndikumana S."/>
            <person name="Pagni M."/>
            <person name="Petitpierre D."/>
            <person name="Requena N."/>
            <person name="Rosikiewicz P."/>
            <person name="Riley R."/>
            <person name="Saito K."/>
            <person name="San Clemente H."/>
            <person name="Shapiro H."/>
            <person name="van Tuinen D."/>
            <person name="Becard G."/>
            <person name="Bonfante P."/>
            <person name="Paszkowski U."/>
            <person name="Shachar-Hill Y."/>
            <person name="Young J.P."/>
            <person name="Sanders I.R."/>
            <person name="Henrissat B."/>
            <person name="Rensing S.A."/>
            <person name="Grigoriev I.V."/>
            <person name="Corradi N."/>
            <person name="Roux C."/>
            <person name="Martin F."/>
        </authorList>
    </citation>
    <scope>NUCLEOTIDE SEQUENCE</scope>
    <source>
        <strain evidence="1">DAOM 197198</strain>
    </source>
</reference>
<dbReference type="EMBL" id="KI286305">
    <property type="protein sequence ID" value="ESA11163.1"/>
    <property type="molecule type" value="Genomic_DNA"/>
</dbReference>
<name>U9TXW0_RHIID</name>